<dbReference type="PANTHER" id="PTHR37305">
    <property type="entry name" value="INTEGRAL MEMBRANE PROTEIN-RELATED"/>
    <property type="match status" value="1"/>
</dbReference>
<dbReference type="Proteomes" id="UP000095558">
    <property type="component" value="Unassembled WGS sequence"/>
</dbReference>
<name>A0A173ZZL9_9CLOT</name>
<dbReference type="AlphaFoldDB" id="A0A173ZZL9"/>
<keyword evidence="1" id="KW-0175">Coiled coil</keyword>
<dbReference type="GO" id="GO:0140359">
    <property type="term" value="F:ABC-type transporter activity"/>
    <property type="evidence" value="ECO:0007669"/>
    <property type="project" value="InterPro"/>
</dbReference>
<keyword evidence="2" id="KW-0812">Transmembrane</keyword>
<keyword evidence="2" id="KW-1133">Transmembrane helix</keyword>
<feature type="coiled-coil region" evidence="1">
    <location>
        <begin position="81"/>
        <end position="108"/>
    </location>
</feature>
<feature type="transmembrane region" description="Helical" evidence="2">
    <location>
        <begin position="377"/>
        <end position="396"/>
    </location>
</feature>
<accession>A0A173ZZL9</accession>
<proteinExistence type="predicted"/>
<dbReference type="PANTHER" id="PTHR37305:SF1">
    <property type="entry name" value="MEMBRANE PROTEIN"/>
    <property type="match status" value="1"/>
</dbReference>
<evidence type="ECO:0000256" key="2">
    <source>
        <dbReference type="SAM" id="Phobius"/>
    </source>
</evidence>
<feature type="transmembrane region" description="Helical" evidence="2">
    <location>
        <begin position="320"/>
        <end position="339"/>
    </location>
</feature>
<feature type="transmembrane region" description="Helical" evidence="2">
    <location>
        <begin position="292"/>
        <end position="314"/>
    </location>
</feature>
<feature type="transmembrane region" description="Helical" evidence="2">
    <location>
        <begin position="219"/>
        <end position="246"/>
    </location>
</feature>
<evidence type="ECO:0000256" key="1">
    <source>
        <dbReference type="SAM" id="Coils"/>
    </source>
</evidence>
<evidence type="ECO:0000313" key="4">
    <source>
        <dbReference type="Proteomes" id="UP000095558"/>
    </source>
</evidence>
<feature type="transmembrane region" description="Helical" evidence="2">
    <location>
        <begin position="20"/>
        <end position="38"/>
    </location>
</feature>
<gene>
    <name evidence="3" type="ORF">ERS852470_00768</name>
</gene>
<dbReference type="GeneID" id="83011887"/>
<dbReference type="GO" id="GO:0005886">
    <property type="term" value="C:plasma membrane"/>
    <property type="evidence" value="ECO:0007669"/>
    <property type="project" value="UniProtKB-SubCell"/>
</dbReference>
<dbReference type="OrthoDB" id="2024038at2"/>
<evidence type="ECO:0000313" key="3">
    <source>
        <dbReference type="EMBL" id="CUN81040.1"/>
    </source>
</evidence>
<sequence>MLFTLIKNELIKLMKKSKTWIVFALFAAFIAVTIFAQYRSDKNMRVWSSPEKQLEMAQDNLNYYNEELELNKDTDVNPEYITYLQEAIENSKAQIENYEDIIKNGLDEKAWKLQLDQMIEDSKQIIESYKKYDDEWSKRYLMEEQDNLEMYNYLKDNNIEPLYGWEYEAYNYMTSLMQFLGMALLLCGIAVFMSDIVSGECTPATLKFLLVQPVTRGKVLLSKFISVTITVVAMILGGELIGFAFVNLTSKLGGASYPVNLGAQYNKVINSEGVAELVKVVGSGHMGTNGELFVKAMLFQGLFIIAACSVVFLISTLIKSSMITMALSVVVTVFLSIGSQGIDSLKDVAHLIFVNYGDGISVLTGSSALAFNNPNMTVQNGIIVMIATIVISYTIAHINFKRKDILI</sequence>
<feature type="transmembrane region" description="Helical" evidence="2">
    <location>
        <begin position="179"/>
        <end position="199"/>
    </location>
</feature>
<dbReference type="RefSeq" id="WP_042398035.1">
    <property type="nucleotide sequence ID" value="NZ_CYZV01000006.1"/>
</dbReference>
<organism evidence="3 4">
    <name type="scientific">Clostridium disporicum</name>
    <dbReference type="NCBI Taxonomy" id="84024"/>
    <lineage>
        <taxon>Bacteria</taxon>
        <taxon>Bacillati</taxon>
        <taxon>Bacillota</taxon>
        <taxon>Clostridia</taxon>
        <taxon>Eubacteriales</taxon>
        <taxon>Clostridiaceae</taxon>
        <taxon>Clostridium</taxon>
    </lineage>
</organism>
<protein>
    <submittedName>
        <fullName evidence="3">ABC transporter permease</fullName>
    </submittedName>
</protein>
<dbReference type="Pfam" id="PF12679">
    <property type="entry name" value="ABC2_membrane_2"/>
    <property type="match status" value="1"/>
</dbReference>
<dbReference type="EMBL" id="CYZV01000006">
    <property type="protein sequence ID" value="CUN81040.1"/>
    <property type="molecule type" value="Genomic_DNA"/>
</dbReference>
<keyword evidence="2" id="KW-0472">Membrane</keyword>
<reference evidence="3 4" key="1">
    <citation type="submission" date="2015-09" db="EMBL/GenBank/DDBJ databases">
        <authorList>
            <consortium name="Pathogen Informatics"/>
        </authorList>
    </citation>
    <scope>NUCLEOTIDE SEQUENCE [LARGE SCALE GENOMIC DNA]</scope>
    <source>
        <strain evidence="3 4">2789STDY5834855</strain>
    </source>
</reference>